<keyword evidence="13 17" id="KW-1015">Disulfide bond</keyword>
<protein>
    <recommendedName>
        <fullName evidence="5 17">Epoxyqueuosine reductase QueH</fullName>
        <ecNumber evidence="4 17">1.17.99.6</ecNumber>
    </recommendedName>
    <alternativeName>
        <fullName evidence="15 17">Queuosine biosynthesis protein QueH</fullName>
    </alternativeName>
</protein>
<keyword evidence="11 17" id="KW-0408">Iron</keyword>
<keyword evidence="12 17" id="KW-0411">Iron-sulfur</keyword>
<dbReference type="Pfam" id="PF02677">
    <property type="entry name" value="QueH"/>
    <property type="match status" value="1"/>
</dbReference>
<accession>A0ABR5SKY5</accession>
<evidence type="ECO:0000256" key="14">
    <source>
        <dbReference type="ARBA" id="ARBA00023284"/>
    </source>
</evidence>
<name>A0ABR5SKY5_9BACT</name>
<keyword evidence="7 17" id="KW-0819">tRNA processing</keyword>
<evidence type="ECO:0000256" key="1">
    <source>
        <dbReference type="ARBA" id="ARBA00002268"/>
    </source>
</evidence>
<feature type="disulfide bond" description="Redox-active" evidence="17">
    <location>
        <begin position="163"/>
        <end position="165"/>
    </location>
</feature>
<evidence type="ECO:0000256" key="9">
    <source>
        <dbReference type="ARBA" id="ARBA00022785"/>
    </source>
</evidence>
<evidence type="ECO:0000256" key="7">
    <source>
        <dbReference type="ARBA" id="ARBA00022694"/>
    </source>
</evidence>
<evidence type="ECO:0000256" key="3">
    <source>
        <dbReference type="ARBA" id="ARBA00008207"/>
    </source>
</evidence>
<gene>
    <name evidence="17" type="primary">queH</name>
    <name evidence="18" type="ORF">ASN18_0029</name>
</gene>
<evidence type="ECO:0000256" key="10">
    <source>
        <dbReference type="ARBA" id="ARBA00023002"/>
    </source>
</evidence>
<evidence type="ECO:0000256" key="6">
    <source>
        <dbReference type="ARBA" id="ARBA00022485"/>
    </source>
</evidence>
<evidence type="ECO:0000256" key="4">
    <source>
        <dbReference type="ARBA" id="ARBA00012622"/>
    </source>
</evidence>
<evidence type="ECO:0000256" key="12">
    <source>
        <dbReference type="ARBA" id="ARBA00023014"/>
    </source>
</evidence>
<dbReference type="InterPro" id="IPR003828">
    <property type="entry name" value="QueH"/>
</dbReference>
<comment type="pathway">
    <text evidence="2 17">tRNA modification; tRNA-queuosine biosynthesis.</text>
</comment>
<comment type="catalytic activity">
    <reaction evidence="16 17">
        <text>epoxyqueuosine(34) in tRNA + AH2 = queuosine(34) in tRNA + A + H2O</text>
        <dbReference type="Rhea" id="RHEA:32159"/>
        <dbReference type="Rhea" id="RHEA-COMP:18571"/>
        <dbReference type="Rhea" id="RHEA-COMP:18582"/>
        <dbReference type="ChEBI" id="CHEBI:13193"/>
        <dbReference type="ChEBI" id="CHEBI:15377"/>
        <dbReference type="ChEBI" id="CHEBI:17499"/>
        <dbReference type="ChEBI" id="CHEBI:194431"/>
        <dbReference type="ChEBI" id="CHEBI:194443"/>
        <dbReference type="EC" id="1.17.99.6"/>
    </reaction>
</comment>
<comment type="caution">
    <text evidence="18">The sequence shown here is derived from an EMBL/GenBank/DDBJ whole genome shotgun (WGS) entry which is preliminary data.</text>
</comment>
<reference evidence="18 19" key="1">
    <citation type="submission" date="2015-11" db="EMBL/GenBank/DDBJ databases">
        <authorList>
            <person name="Lin W."/>
        </authorList>
    </citation>
    <scope>NUCLEOTIDE SEQUENCE [LARGE SCALE GENOMIC DNA]</scope>
    <source>
        <strain evidence="18 19">HCH-1</strain>
    </source>
</reference>
<comment type="function">
    <text evidence="1 17">Catalyzes the conversion of epoxyqueuosine (oQ) to queuosine (Q), which is a hypermodified base found in the wobble positions of tRNA(Asp), tRNA(Asn), tRNA(His) and tRNA(Tyr).</text>
</comment>
<evidence type="ECO:0000256" key="15">
    <source>
        <dbReference type="ARBA" id="ARBA00031446"/>
    </source>
</evidence>
<evidence type="ECO:0000256" key="13">
    <source>
        <dbReference type="ARBA" id="ARBA00023157"/>
    </source>
</evidence>
<evidence type="ECO:0000256" key="8">
    <source>
        <dbReference type="ARBA" id="ARBA00022723"/>
    </source>
</evidence>
<feature type="binding site" evidence="17">
    <location>
        <position position="86"/>
    </location>
    <ligand>
        <name>[4Fe-4S] cluster</name>
        <dbReference type="ChEBI" id="CHEBI:49883"/>
    </ligand>
</feature>
<proteinExistence type="inferred from homology"/>
<comment type="similarity">
    <text evidence="3 17">Belongs to the QueH family.</text>
</comment>
<feature type="binding site" evidence="17">
    <location>
        <position position="83"/>
    </location>
    <ligand>
        <name>[4Fe-4S] cluster</name>
        <dbReference type="ChEBI" id="CHEBI:49883"/>
    </ligand>
</feature>
<sequence>MKALLHICCANCAVFPLDVLKKRGIDVTGFWYNPNIHPLTEYALRLDAVKQLVSQNPVEILYDNYYGLADFIEIAGLKGKDRCAACYKMRLTQTAQKAKELGYDAFSTTLLYSIYQKYETIVDTASELANRYSIEFYEEDFRKGWHDGIAMSKKLSLYRQKYCGCIYSEMERYAGKMQKSIAGFHIAKC</sequence>
<keyword evidence="14 17" id="KW-0676">Redox-active center</keyword>
<evidence type="ECO:0000256" key="17">
    <source>
        <dbReference type="HAMAP-Rule" id="MF_02089"/>
    </source>
</evidence>
<evidence type="ECO:0000313" key="18">
    <source>
        <dbReference type="EMBL" id="KWT95101.1"/>
    </source>
</evidence>
<dbReference type="EC" id="1.17.99.6" evidence="4 17"/>
<evidence type="ECO:0000256" key="2">
    <source>
        <dbReference type="ARBA" id="ARBA00004691"/>
    </source>
</evidence>
<feature type="binding site" evidence="17">
    <location>
        <position position="8"/>
    </location>
    <ligand>
        <name>[4Fe-4S] cluster</name>
        <dbReference type="ChEBI" id="CHEBI:49883"/>
    </ligand>
</feature>
<dbReference type="HAMAP" id="MF_02089">
    <property type="entry name" value="QueH"/>
    <property type="match status" value="1"/>
</dbReference>
<dbReference type="PANTHER" id="PTHR36701:SF1">
    <property type="entry name" value="EPOXYQUEUOSINE REDUCTASE QUEH"/>
    <property type="match status" value="1"/>
</dbReference>
<dbReference type="RefSeq" id="WP_085050571.1">
    <property type="nucleotide sequence ID" value="NZ_LNQR01000001.1"/>
</dbReference>
<feature type="binding site" evidence="17">
    <location>
        <position position="9"/>
    </location>
    <ligand>
        <name>[4Fe-4S] cluster</name>
        <dbReference type="ChEBI" id="CHEBI:49883"/>
    </ligand>
</feature>
<keyword evidence="10 17" id="KW-0560">Oxidoreductase</keyword>
<evidence type="ECO:0000256" key="5">
    <source>
        <dbReference type="ARBA" id="ARBA00016895"/>
    </source>
</evidence>
<evidence type="ECO:0000313" key="19">
    <source>
        <dbReference type="Proteomes" id="UP000060487"/>
    </source>
</evidence>
<evidence type="ECO:0000256" key="16">
    <source>
        <dbReference type="ARBA" id="ARBA00047415"/>
    </source>
</evidence>
<keyword evidence="19" id="KW-1185">Reference proteome</keyword>
<dbReference type="PANTHER" id="PTHR36701">
    <property type="entry name" value="EPOXYQUEUOSINE REDUCTASE QUEH"/>
    <property type="match status" value="1"/>
</dbReference>
<organism evidence="18 19">
    <name type="scientific">Candidatus Magnetominusculus xianensis</name>
    <dbReference type="NCBI Taxonomy" id="1748249"/>
    <lineage>
        <taxon>Bacteria</taxon>
        <taxon>Pseudomonadati</taxon>
        <taxon>Nitrospirota</taxon>
        <taxon>Nitrospiria</taxon>
        <taxon>Nitrospirales</taxon>
        <taxon>Nitrospiraceae</taxon>
        <taxon>Candidatus Magnetominusculus</taxon>
    </lineage>
</organism>
<dbReference type="EMBL" id="LNQR01000001">
    <property type="protein sequence ID" value="KWT95101.1"/>
    <property type="molecule type" value="Genomic_DNA"/>
</dbReference>
<evidence type="ECO:0000256" key="11">
    <source>
        <dbReference type="ARBA" id="ARBA00023004"/>
    </source>
</evidence>
<dbReference type="Proteomes" id="UP000060487">
    <property type="component" value="Unassembled WGS sequence"/>
</dbReference>
<keyword evidence="6 17" id="KW-0004">4Fe-4S</keyword>
<keyword evidence="8 17" id="KW-0479">Metal-binding</keyword>
<keyword evidence="9 17" id="KW-0671">Queuosine biosynthesis</keyword>